<dbReference type="AlphaFoldDB" id="A0A1F4UJN9"/>
<dbReference type="PROSITE" id="PS50059">
    <property type="entry name" value="FKBP_PPIASE"/>
    <property type="match status" value="1"/>
</dbReference>
<keyword evidence="2 4" id="KW-0697">Rotamase</keyword>
<evidence type="ECO:0000256" key="3">
    <source>
        <dbReference type="ARBA" id="ARBA00023235"/>
    </source>
</evidence>
<dbReference type="EMBL" id="MEUN01000021">
    <property type="protein sequence ID" value="OGC45136.1"/>
    <property type="molecule type" value="Genomic_DNA"/>
</dbReference>
<accession>A0A1F4UJN9</accession>
<reference evidence="7 8" key="1">
    <citation type="journal article" date="2016" name="Nat. Commun.">
        <title>Thousands of microbial genomes shed light on interconnected biogeochemical processes in an aquifer system.</title>
        <authorList>
            <person name="Anantharaman K."/>
            <person name="Brown C.T."/>
            <person name="Hug L.A."/>
            <person name="Sharon I."/>
            <person name="Castelle C.J."/>
            <person name="Probst A.J."/>
            <person name="Thomas B.C."/>
            <person name="Singh A."/>
            <person name="Wilkins M.J."/>
            <person name="Karaoz U."/>
            <person name="Brodie E.L."/>
            <person name="Williams K.H."/>
            <person name="Hubbard S.S."/>
            <person name="Banfield J.F."/>
        </authorList>
    </citation>
    <scope>NUCLEOTIDE SEQUENCE [LARGE SCALE GENOMIC DNA]</scope>
</reference>
<keyword evidence="3 4" id="KW-0413">Isomerase</keyword>
<dbReference type="EC" id="5.2.1.8" evidence="5"/>
<feature type="domain" description="PPIase FKBP-type" evidence="6">
    <location>
        <begin position="77"/>
        <end position="165"/>
    </location>
</feature>
<comment type="similarity">
    <text evidence="5">Belongs to the FKBP-type PPIase family.</text>
</comment>
<gene>
    <name evidence="7" type="ORF">A2400_00520</name>
</gene>
<dbReference type="SUPFAM" id="SSF54534">
    <property type="entry name" value="FKBP-like"/>
    <property type="match status" value="1"/>
</dbReference>
<dbReference type="InterPro" id="IPR046357">
    <property type="entry name" value="PPIase_dom_sf"/>
</dbReference>
<evidence type="ECO:0000256" key="1">
    <source>
        <dbReference type="ARBA" id="ARBA00000971"/>
    </source>
</evidence>
<dbReference type="Gene3D" id="3.10.50.40">
    <property type="match status" value="1"/>
</dbReference>
<proteinExistence type="inferred from homology"/>
<dbReference type="PANTHER" id="PTHR45779:SF7">
    <property type="entry name" value="PEPTIDYLPROLYL ISOMERASE"/>
    <property type="match status" value="1"/>
</dbReference>
<dbReference type="InterPro" id="IPR044609">
    <property type="entry name" value="FKBP2/11"/>
</dbReference>
<protein>
    <recommendedName>
        <fullName evidence="5">Peptidyl-prolyl cis-trans isomerase</fullName>
        <ecNumber evidence="5">5.2.1.8</ecNumber>
    </recommendedName>
</protein>
<evidence type="ECO:0000256" key="4">
    <source>
        <dbReference type="PROSITE-ProRule" id="PRU00277"/>
    </source>
</evidence>
<dbReference type="PANTHER" id="PTHR45779">
    <property type="entry name" value="PEPTIDYLPROLYL ISOMERASE"/>
    <property type="match status" value="1"/>
</dbReference>
<evidence type="ECO:0000259" key="6">
    <source>
        <dbReference type="PROSITE" id="PS50059"/>
    </source>
</evidence>
<dbReference type="Proteomes" id="UP000177434">
    <property type="component" value="Unassembled WGS sequence"/>
</dbReference>
<evidence type="ECO:0000256" key="5">
    <source>
        <dbReference type="RuleBase" id="RU003915"/>
    </source>
</evidence>
<evidence type="ECO:0000313" key="8">
    <source>
        <dbReference type="Proteomes" id="UP000177434"/>
    </source>
</evidence>
<evidence type="ECO:0000313" key="7">
    <source>
        <dbReference type="EMBL" id="OGC45136.1"/>
    </source>
</evidence>
<comment type="catalytic activity">
    <reaction evidence="1 4 5">
        <text>[protein]-peptidylproline (omega=180) = [protein]-peptidylproline (omega=0)</text>
        <dbReference type="Rhea" id="RHEA:16237"/>
        <dbReference type="Rhea" id="RHEA-COMP:10747"/>
        <dbReference type="Rhea" id="RHEA-COMP:10748"/>
        <dbReference type="ChEBI" id="CHEBI:83833"/>
        <dbReference type="ChEBI" id="CHEBI:83834"/>
        <dbReference type="EC" id="5.2.1.8"/>
    </reaction>
</comment>
<dbReference type="InterPro" id="IPR001179">
    <property type="entry name" value="PPIase_FKBP_dom"/>
</dbReference>
<organism evidence="7 8">
    <name type="scientific">candidate division WS6 bacterium RIFOXYB1_FULL_33_14</name>
    <dbReference type="NCBI Taxonomy" id="1817896"/>
    <lineage>
        <taxon>Bacteria</taxon>
        <taxon>Candidatus Dojkabacteria</taxon>
    </lineage>
</organism>
<dbReference type="FunFam" id="3.10.50.40:FF:000006">
    <property type="entry name" value="Peptidyl-prolyl cis-trans isomerase"/>
    <property type="match status" value="1"/>
</dbReference>
<dbReference type="Pfam" id="PF00254">
    <property type="entry name" value="FKBP_C"/>
    <property type="match status" value="1"/>
</dbReference>
<dbReference type="GO" id="GO:0003755">
    <property type="term" value="F:peptidyl-prolyl cis-trans isomerase activity"/>
    <property type="evidence" value="ECO:0007669"/>
    <property type="project" value="UniProtKB-UniRule"/>
</dbReference>
<name>A0A1F4UJN9_9BACT</name>
<comment type="caution">
    <text evidence="7">The sequence shown here is derived from an EMBL/GenBank/DDBJ whole genome shotgun (WGS) entry which is preliminary data.</text>
</comment>
<sequence>MLFLGIALFILLVLASVAIFLLGDGVKSDTTFSLSKLTQGETESKLEEETDMGTVEDFQELEIKVLQQGEGDASVEGDTVVVNYEGTLTDGTKFDSSYDRGIPFDFVLGEGRVIVGWEEGVKGMKVGEIRELRIPSSKGYGANGAGSLIPPSAGLIFKVELLEIK</sequence>
<evidence type="ECO:0000256" key="2">
    <source>
        <dbReference type="ARBA" id="ARBA00023110"/>
    </source>
</evidence>